<keyword evidence="7" id="KW-1185">Reference proteome</keyword>
<evidence type="ECO:0000256" key="3">
    <source>
        <dbReference type="ARBA" id="ARBA00022989"/>
    </source>
</evidence>
<gene>
    <name evidence="5" type="primary">yciB</name>
    <name evidence="6" type="ORF">SAMN02949497_2379</name>
</gene>
<proteinExistence type="inferred from homology"/>
<keyword evidence="3 5" id="KW-1133">Transmembrane helix</keyword>
<keyword evidence="1 5" id="KW-1003">Cell membrane</keyword>
<comment type="caution">
    <text evidence="5">Lacks conserved residue(s) required for the propagation of feature annotation.</text>
</comment>
<comment type="similarity">
    <text evidence="5">Belongs to the YciB family.</text>
</comment>
<dbReference type="Proteomes" id="UP000192923">
    <property type="component" value="Unassembled WGS sequence"/>
</dbReference>
<keyword evidence="4 5" id="KW-0472">Membrane</keyword>
<dbReference type="GO" id="GO:0005886">
    <property type="term" value="C:plasma membrane"/>
    <property type="evidence" value="ECO:0007669"/>
    <property type="project" value="UniProtKB-SubCell"/>
</dbReference>
<dbReference type="AlphaFoldDB" id="A0A1Y6D501"/>
<dbReference type="NCBIfam" id="TIGR00997">
    <property type="entry name" value="ispZ"/>
    <property type="match status" value="1"/>
</dbReference>
<keyword evidence="2 5" id="KW-0812">Transmembrane</keyword>
<comment type="subcellular location">
    <subcellularLocation>
        <location evidence="5">Cell inner membrane</location>
        <topology evidence="5">Multi-pass membrane protein</topology>
    </subcellularLocation>
</comment>
<organism evidence="6 7">
    <name type="scientific">Methylomagnum ishizawai</name>
    <dbReference type="NCBI Taxonomy" id="1760988"/>
    <lineage>
        <taxon>Bacteria</taxon>
        <taxon>Pseudomonadati</taxon>
        <taxon>Pseudomonadota</taxon>
        <taxon>Gammaproteobacteria</taxon>
        <taxon>Methylococcales</taxon>
        <taxon>Methylococcaceae</taxon>
        <taxon>Methylomagnum</taxon>
    </lineage>
</organism>
<dbReference type="EMBL" id="FXAM01000001">
    <property type="protein sequence ID" value="SMF95035.1"/>
    <property type="molecule type" value="Genomic_DNA"/>
</dbReference>
<name>A0A1Y6D501_9GAMM</name>
<comment type="function">
    <text evidence="5">Plays a role in cell envelope biogenesis, maintenance of cell envelope integrity and membrane homeostasis.</text>
</comment>
<feature type="transmembrane region" description="Helical" evidence="5">
    <location>
        <begin position="63"/>
        <end position="82"/>
    </location>
</feature>
<dbReference type="STRING" id="1760988.SAMN02949497_2379"/>
<dbReference type="PANTHER" id="PTHR36917:SF1">
    <property type="entry name" value="INNER MEMBRANE-SPANNING PROTEIN YCIB"/>
    <property type="match status" value="1"/>
</dbReference>
<dbReference type="Pfam" id="PF04279">
    <property type="entry name" value="IspA"/>
    <property type="match status" value="1"/>
</dbReference>
<dbReference type="RefSeq" id="WP_085212925.1">
    <property type="nucleotide sequence ID" value="NZ_FXAM01000001.1"/>
</dbReference>
<feature type="transmembrane region" description="Helical" evidence="5">
    <location>
        <begin position="36"/>
        <end position="56"/>
    </location>
</feature>
<evidence type="ECO:0000313" key="7">
    <source>
        <dbReference type="Proteomes" id="UP000192923"/>
    </source>
</evidence>
<evidence type="ECO:0000256" key="4">
    <source>
        <dbReference type="ARBA" id="ARBA00023136"/>
    </source>
</evidence>
<evidence type="ECO:0000256" key="2">
    <source>
        <dbReference type="ARBA" id="ARBA00022692"/>
    </source>
</evidence>
<dbReference type="NCBIfam" id="NF001325">
    <property type="entry name" value="PRK00259.1-3"/>
    <property type="match status" value="1"/>
</dbReference>
<sequence>MKLLLDFFPILLFFIAYKLGAGWVPDDYPLFKENPIYLATLVAIVASVLQVSYLWLKHRKVENMHLVSLVLIVVFGGATLFLRDPQFIKWKPTVLNWLFGTVFLGSQVIGRKTMIERMLGGQLELPALVWGRLNLAWAAFFIVIGGVNLYVAYQFEEQVWVNFKLFGMLGLTFLFVILQSFYLSRYLPETKPEE</sequence>
<dbReference type="InterPro" id="IPR006008">
    <property type="entry name" value="YciB"/>
</dbReference>
<evidence type="ECO:0000256" key="5">
    <source>
        <dbReference type="HAMAP-Rule" id="MF_00189"/>
    </source>
</evidence>
<evidence type="ECO:0000313" key="6">
    <source>
        <dbReference type="EMBL" id="SMF95035.1"/>
    </source>
</evidence>
<reference evidence="6 7" key="1">
    <citation type="submission" date="2016-12" db="EMBL/GenBank/DDBJ databases">
        <authorList>
            <person name="Song W.-J."/>
            <person name="Kurnit D.M."/>
        </authorList>
    </citation>
    <scope>NUCLEOTIDE SEQUENCE [LARGE SCALE GENOMIC DNA]</scope>
    <source>
        <strain evidence="6 7">175</strain>
    </source>
</reference>
<protein>
    <recommendedName>
        <fullName evidence="5">Inner membrane-spanning protein YciB</fullName>
    </recommendedName>
</protein>
<keyword evidence="5" id="KW-0997">Cell inner membrane</keyword>
<evidence type="ECO:0000256" key="1">
    <source>
        <dbReference type="ARBA" id="ARBA00022475"/>
    </source>
</evidence>
<dbReference type="OrthoDB" id="9788219at2"/>
<dbReference type="PANTHER" id="PTHR36917">
    <property type="entry name" value="INTRACELLULAR SEPTATION PROTEIN A-RELATED"/>
    <property type="match status" value="1"/>
</dbReference>
<feature type="transmembrane region" description="Helical" evidence="5">
    <location>
        <begin position="165"/>
        <end position="183"/>
    </location>
</feature>
<feature type="transmembrane region" description="Helical" evidence="5">
    <location>
        <begin position="135"/>
        <end position="153"/>
    </location>
</feature>
<dbReference type="HAMAP" id="MF_00189">
    <property type="entry name" value="YciB"/>
    <property type="match status" value="1"/>
</dbReference>
<accession>A0A1Y6D501</accession>